<gene>
    <name evidence="3" type="ORF">ARMOST_08227</name>
</gene>
<feature type="region of interest" description="Disordered" evidence="1">
    <location>
        <begin position="470"/>
        <end position="548"/>
    </location>
</feature>
<evidence type="ECO:0008006" key="5">
    <source>
        <dbReference type="Google" id="ProtNLM"/>
    </source>
</evidence>
<feature type="compositionally biased region" description="Pro residues" evidence="1">
    <location>
        <begin position="526"/>
        <end position="539"/>
    </location>
</feature>
<proteinExistence type="predicted"/>
<name>A0A284R806_ARMOS</name>
<sequence>MTPNEISILVTGLIGGALLLSCLVTLLVLTYADQLRRLLQIRPLAPVTPALPGHYVLPYLQPGPLMEPVGQIHAPTPQRRATYPATSSDDNLPLPPRNATPGPSNVPRTPPPAYNPEEEAQEYGRFLRAVFRSPTPDLPLITIPDSPPAPVRALLPESDNEAPRLQTPIHRQPIPRSLPASAIQFTIPAHLCPLPDSDNSNSNSSDYGGNEPIAEREDDDPLNPHGLDYEWPELEAIDRAYLGPYRSQAWELRRLDIEQRSAFEGPENRVQEDVTQQYAPASTVTVSGQTIPQLRETESIMPDPAPTRSNAPSPTSYWPSHLPRAIAPTSTEPPDFDHFNQDPETFGWADKEDEENTRYDGDYQGYAPIPNLYAGDYRGYTTAPHFYHQPFPLPDSPTYNAPHPRRVQQYHPPQYGQYIMGGQDPPKPVPGGSNDPPVDPIPPNPAERLQEAKDLADQKAERIQQMREALAAEEQAHDDHVQYWNLPNQNQRKGKEPERGRPGAPPAPNPNWRRPLHEHEDRWSLPRPPPKWRNEPPQPMGDADDDAPYLGIKPVMIRPPVPFEGKYDDIERFIGDCCMYFEVFAPYFQLHSQRVTFATSYFEGTAKDWWVHRRQEFWSSSTWDDGPRHFRFPSWAEFVGLVSRQFHDPATQDIHEKRMFDLRMGKGPAISYFNELEIEAKKAGRREDDQERGLMVKAVRLGVPNSYTNAIASSGEHIPSTYHLWLLP</sequence>
<feature type="compositionally biased region" description="Basic and acidic residues" evidence="1">
    <location>
        <begin position="515"/>
        <end position="524"/>
    </location>
</feature>
<evidence type="ECO:0000256" key="2">
    <source>
        <dbReference type="SAM" id="Phobius"/>
    </source>
</evidence>
<feature type="region of interest" description="Disordered" evidence="1">
    <location>
        <begin position="77"/>
        <end position="117"/>
    </location>
</feature>
<evidence type="ECO:0000256" key="1">
    <source>
        <dbReference type="SAM" id="MobiDB-lite"/>
    </source>
</evidence>
<evidence type="ECO:0000313" key="3">
    <source>
        <dbReference type="EMBL" id="SJL04856.1"/>
    </source>
</evidence>
<keyword evidence="2" id="KW-1133">Transmembrane helix</keyword>
<dbReference type="EMBL" id="FUEG01000005">
    <property type="protein sequence ID" value="SJL04856.1"/>
    <property type="molecule type" value="Genomic_DNA"/>
</dbReference>
<keyword evidence="2" id="KW-0812">Transmembrane</keyword>
<organism evidence="3 4">
    <name type="scientific">Armillaria ostoyae</name>
    <name type="common">Armillaria root rot fungus</name>
    <dbReference type="NCBI Taxonomy" id="47428"/>
    <lineage>
        <taxon>Eukaryota</taxon>
        <taxon>Fungi</taxon>
        <taxon>Dikarya</taxon>
        <taxon>Basidiomycota</taxon>
        <taxon>Agaricomycotina</taxon>
        <taxon>Agaricomycetes</taxon>
        <taxon>Agaricomycetidae</taxon>
        <taxon>Agaricales</taxon>
        <taxon>Marasmiineae</taxon>
        <taxon>Physalacriaceae</taxon>
        <taxon>Armillaria</taxon>
    </lineage>
</organism>
<feature type="compositionally biased region" description="Low complexity" evidence="1">
    <location>
        <begin position="196"/>
        <end position="206"/>
    </location>
</feature>
<dbReference type="STRING" id="47428.A0A284R806"/>
<dbReference type="AlphaFoldDB" id="A0A284R806"/>
<feature type="transmembrane region" description="Helical" evidence="2">
    <location>
        <begin position="6"/>
        <end position="32"/>
    </location>
</feature>
<feature type="region of interest" description="Disordered" evidence="1">
    <location>
        <begin position="415"/>
        <end position="446"/>
    </location>
</feature>
<dbReference type="Proteomes" id="UP000219338">
    <property type="component" value="Unassembled WGS sequence"/>
</dbReference>
<dbReference type="OrthoDB" id="2645941at2759"/>
<evidence type="ECO:0000313" key="4">
    <source>
        <dbReference type="Proteomes" id="UP000219338"/>
    </source>
</evidence>
<feature type="region of interest" description="Disordered" evidence="1">
    <location>
        <begin position="191"/>
        <end position="225"/>
    </location>
</feature>
<accession>A0A284R806</accession>
<keyword evidence="2" id="KW-0472">Membrane</keyword>
<protein>
    <recommendedName>
        <fullName evidence="5">Retrotransposon gag domain-containing protein</fullName>
    </recommendedName>
</protein>
<reference evidence="4" key="1">
    <citation type="journal article" date="2017" name="Nat. Ecol. Evol.">
        <title>Genome expansion and lineage-specific genetic innovations in the forest pathogenic fungi Armillaria.</title>
        <authorList>
            <person name="Sipos G."/>
            <person name="Prasanna A.N."/>
            <person name="Walter M.C."/>
            <person name="O'Connor E."/>
            <person name="Balint B."/>
            <person name="Krizsan K."/>
            <person name="Kiss B."/>
            <person name="Hess J."/>
            <person name="Varga T."/>
            <person name="Slot J."/>
            <person name="Riley R."/>
            <person name="Boka B."/>
            <person name="Rigling D."/>
            <person name="Barry K."/>
            <person name="Lee J."/>
            <person name="Mihaltcheva S."/>
            <person name="LaButti K."/>
            <person name="Lipzen A."/>
            <person name="Waldron R."/>
            <person name="Moloney N.M."/>
            <person name="Sperisen C."/>
            <person name="Kredics L."/>
            <person name="Vagvoelgyi C."/>
            <person name="Patrignani A."/>
            <person name="Fitzpatrick D."/>
            <person name="Nagy I."/>
            <person name="Doyle S."/>
            <person name="Anderson J.B."/>
            <person name="Grigoriev I.V."/>
            <person name="Gueldener U."/>
            <person name="Muensterkoetter M."/>
            <person name="Nagy L.G."/>
        </authorList>
    </citation>
    <scope>NUCLEOTIDE SEQUENCE [LARGE SCALE GENOMIC DNA]</scope>
    <source>
        <strain evidence="4">C18/9</strain>
    </source>
</reference>
<keyword evidence="4" id="KW-1185">Reference proteome</keyword>